<dbReference type="GO" id="GO:0046872">
    <property type="term" value="F:metal ion binding"/>
    <property type="evidence" value="ECO:0007669"/>
    <property type="project" value="UniProtKB-KW"/>
</dbReference>
<evidence type="ECO:0000256" key="10">
    <source>
        <dbReference type="SAM" id="MobiDB-lite"/>
    </source>
</evidence>
<evidence type="ECO:0000313" key="13">
    <source>
        <dbReference type="Proteomes" id="UP001165085"/>
    </source>
</evidence>
<dbReference type="CDD" id="cd00844">
    <property type="entry name" value="MPP_Dbr1_N"/>
    <property type="match status" value="1"/>
</dbReference>
<dbReference type="GO" id="GO:0005634">
    <property type="term" value="C:nucleus"/>
    <property type="evidence" value="ECO:0007669"/>
    <property type="project" value="UniProtKB-SubCell"/>
</dbReference>
<feature type="domain" description="Lariat debranching enzyme C-terminal" evidence="11">
    <location>
        <begin position="377"/>
        <end position="517"/>
    </location>
</feature>
<dbReference type="SMART" id="SM01124">
    <property type="entry name" value="DBR1"/>
    <property type="match status" value="1"/>
</dbReference>
<dbReference type="AlphaFoldDB" id="A0A9W7EJU0"/>
<evidence type="ECO:0000256" key="7">
    <source>
        <dbReference type="ARBA" id="ARBA00023004"/>
    </source>
</evidence>
<dbReference type="PANTHER" id="PTHR12849">
    <property type="entry name" value="RNA LARIAT DEBRANCHING ENZYME"/>
    <property type="match status" value="1"/>
</dbReference>
<evidence type="ECO:0000256" key="5">
    <source>
        <dbReference type="ARBA" id="ARBA00022801"/>
    </source>
</evidence>
<accession>A0A9W7EJU0</accession>
<name>A0A9W7EJU0_9STRA</name>
<feature type="region of interest" description="Disordered" evidence="10">
    <location>
        <begin position="550"/>
        <end position="626"/>
    </location>
</feature>
<dbReference type="PANTHER" id="PTHR12849:SF0">
    <property type="entry name" value="LARIAT DEBRANCHING ENZYME"/>
    <property type="match status" value="1"/>
</dbReference>
<dbReference type="OrthoDB" id="407609at2759"/>
<evidence type="ECO:0000313" key="12">
    <source>
        <dbReference type="EMBL" id="GMH80525.1"/>
    </source>
</evidence>
<keyword evidence="7" id="KW-0408">Iron</keyword>
<feature type="compositionally biased region" description="Acidic residues" evidence="10">
    <location>
        <begin position="550"/>
        <end position="595"/>
    </location>
</feature>
<protein>
    <recommendedName>
        <fullName evidence="11">Lariat debranching enzyme C-terminal domain-containing protein</fullName>
    </recommendedName>
</protein>
<comment type="cofactor">
    <cofactor evidence="1">
        <name>Mn(2+)</name>
        <dbReference type="ChEBI" id="CHEBI:29035"/>
    </cofactor>
</comment>
<keyword evidence="8" id="KW-0464">Manganese</keyword>
<feature type="compositionally biased region" description="Basic residues" evidence="10">
    <location>
        <begin position="77"/>
        <end position="88"/>
    </location>
</feature>
<dbReference type="SUPFAM" id="SSF56300">
    <property type="entry name" value="Metallo-dependent phosphatases"/>
    <property type="match status" value="1"/>
</dbReference>
<feature type="compositionally biased region" description="Gly residues" evidence="10">
    <location>
        <begin position="58"/>
        <end position="76"/>
    </location>
</feature>
<evidence type="ECO:0000256" key="9">
    <source>
        <dbReference type="ARBA" id="ARBA00023242"/>
    </source>
</evidence>
<sequence length="626" mass="68229">MSYPNPFNAYGPSSSDVGMNSLPTSFGRGRGRGRNNGGNGANGGPNGGHMARGRGRGGARVGNGRGNGRGGGGGRHGGGRHGGGRHNNHYGNGGGNHNGGLRGPPPPPNPPAFDFKSYVPDSLPPSKNLRIAVEGCCHGQLDRIYSEIYTRSSGVDLLICCGDFQSLRNVKDYDALNVPNKYKELGDFPKYYSGEAKAPVLTIFIGGNHEASNALQELQYGGWVAENIYYLGNAGSVYVGGVRVSGLSGIFNGRNFTQPRAEAPPYTPDQLRSVYHQRAADEYMIKCLSGDFDVCLSHDWPSGVAHHGDKEGLFRRKGFLRNEVEDGSLGSPPARRIMDWLKPKHWFSAHLHCRFEANVKHDAGAGATKFTGVESESCGAASFEKLFTKFLSLDKCLPRRKFLEVLEIERPAEEQEKPVKFCYDTEWLAVLKKFQRLPYVGRVGVPNVVERPSEDEIKWCESKIKSSNGGELTIPENFVKTAPTQREMDGGTRCRDGMYGNPQTDRLLGVLEMEHLGTVMWKGGEAEAGNFKEVQEGGFVVDGADADENEIDLHDDEGGGEAGGDEDEIDLGDDDDDEKNDENEIDLDDDDDDDNGNQNENDKEESEDTKPNVKRPKLDMPPPAAT</sequence>
<feature type="region of interest" description="Disordered" evidence="10">
    <location>
        <begin position="1"/>
        <end position="120"/>
    </location>
</feature>
<dbReference type="Gene3D" id="3.60.21.10">
    <property type="match status" value="1"/>
</dbReference>
<keyword evidence="13" id="KW-1185">Reference proteome</keyword>
<comment type="subcellular location">
    <subcellularLocation>
        <location evidence="3">Nucleus</location>
    </subcellularLocation>
</comment>
<dbReference type="EMBL" id="BRXY01000246">
    <property type="protein sequence ID" value="GMH80525.1"/>
    <property type="molecule type" value="Genomic_DNA"/>
</dbReference>
<gene>
    <name evidence="12" type="ORF">TrST_g2946</name>
</gene>
<keyword evidence="5" id="KW-0378">Hydrolase</keyword>
<dbReference type="InterPro" id="IPR007708">
    <property type="entry name" value="DBR1_C"/>
</dbReference>
<dbReference type="InterPro" id="IPR029052">
    <property type="entry name" value="Metallo-depent_PP-like"/>
</dbReference>
<keyword evidence="6" id="KW-0862">Zinc</keyword>
<dbReference type="GO" id="GO:0000398">
    <property type="term" value="P:mRNA splicing, via spliceosome"/>
    <property type="evidence" value="ECO:0007669"/>
    <property type="project" value="TreeGrafter"/>
</dbReference>
<evidence type="ECO:0000256" key="6">
    <source>
        <dbReference type="ARBA" id="ARBA00022833"/>
    </source>
</evidence>
<feature type="compositionally biased region" description="Gly residues" evidence="10">
    <location>
        <begin position="34"/>
        <end position="47"/>
    </location>
</feature>
<dbReference type="Proteomes" id="UP001165085">
    <property type="component" value="Unassembled WGS sequence"/>
</dbReference>
<evidence type="ECO:0000256" key="8">
    <source>
        <dbReference type="ARBA" id="ARBA00023211"/>
    </source>
</evidence>
<dbReference type="GO" id="GO:0008419">
    <property type="term" value="F:RNA lariat debranching enzyme activity"/>
    <property type="evidence" value="ECO:0007669"/>
    <property type="project" value="TreeGrafter"/>
</dbReference>
<evidence type="ECO:0000256" key="1">
    <source>
        <dbReference type="ARBA" id="ARBA00001936"/>
    </source>
</evidence>
<feature type="compositionally biased region" description="Polar residues" evidence="10">
    <location>
        <begin position="11"/>
        <end position="24"/>
    </location>
</feature>
<proteinExistence type="predicted"/>
<keyword evidence="4" id="KW-0479">Metal-binding</keyword>
<reference evidence="13" key="1">
    <citation type="journal article" date="2023" name="Commun. Biol.">
        <title>Genome analysis of Parmales, the sister group of diatoms, reveals the evolutionary specialization of diatoms from phago-mixotrophs to photoautotrophs.</title>
        <authorList>
            <person name="Ban H."/>
            <person name="Sato S."/>
            <person name="Yoshikawa S."/>
            <person name="Yamada K."/>
            <person name="Nakamura Y."/>
            <person name="Ichinomiya M."/>
            <person name="Sato N."/>
            <person name="Blanc-Mathieu R."/>
            <person name="Endo H."/>
            <person name="Kuwata A."/>
            <person name="Ogata H."/>
        </authorList>
    </citation>
    <scope>NUCLEOTIDE SEQUENCE [LARGE SCALE GENOMIC DNA]</scope>
    <source>
        <strain evidence="13">NIES 3701</strain>
    </source>
</reference>
<comment type="caution">
    <text evidence="12">The sequence shown here is derived from an EMBL/GenBank/DDBJ whole genome shotgun (WGS) entry which is preliminary data.</text>
</comment>
<evidence type="ECO:0000259" key="11">
    <source>
        <dbReference type="SMART" id="SM01124"/>
    </source>
</evidence>
<comment type="cofactor">
    <cofactor evidence="2">
        <name>Zn(2+)</name>
        <dbReference type="ChEBI" id="CHEBI:29105"/>
    </cofactor>
</comment>
<evidence type="ECO:0000256" key="4">
    <source>
        <dbReference type="ARBA" id="ARBA00022723"/>
    </source>
</evidence>
<keyword evidence="9" id="KW-0539">Nucleus</keyword>
<evidence type="ECO:0000256" key="3">
    <source>
        <dbReference type="ARBA" id="ARBA00004123"/>
    </source>
</evidence>
<feature type="compositionally biased region" description="Gly residues" evidence="10">
    <location>
        <begin position="91"/>
        <end position="102"/>
    </location>
</feature>
<dbReference type="Pfam" id="PF05011">
    <property type="entry name" value="DBR1"/>
    <property type="match status" value="1"/>
</dbReference>
<evidence type="ECO:0000256" key="2">
    <source>
        <dbReference type="ARBA" id="ARBA00001947"/>
    </source>
</evidence>
<dbReference type="InterPro" id="IPR041816">
    <property type="entry name" value="Dbr1_N"/>
</dbReference>
<organism evidence="12 13">
    <name type="scientific">Triparma strigata</name>
    <dbReference type="NCBI Taxonomy" id="1606541"/>
    <lineage>
        <taxon>Eukaryota</taxon>
        <taxon>Sar</taxon>
        <taxon>Stramenopiles</taxon>
        <taxon>Ochrophyta</taxon>
        <taxon>Bolidophyceae</taxon>
        <taxon>Parmales</taxon>
        <taxon>Triparmaceae</taxon>
        <taxon>Triparma</taxon>
    </lineage>
</organism>